<feature type="transmembrane region" description="Helical" evidence="5">
    <location>
        <begin position="114"/>
        <end position="130"/>
    </location>
</feature>
<dbReference type="Proteomes" id="UP000251889">
    <property type="component" value="Unassembled WGS sequence"/>
</dbReference>
<proteinExistence type="predicted"/>
<accession>A0A364Y6N1</accession>
<dbReference type="OrthoDB" id="654481at2"/>
<gene>
    <name evidence="6" type="ORF">DQQ10_01200</name>
</gene>
<evidence type="ECO:0000256" key="3">
    <source>
        <dbReference type="ARBA" id="ARBA00022989"/>
    </source>
</evidence>
<evidence type="ECO:0000256" key="4">
    <source>
        <dbReference type="ARBA" id="ARBA00023136"/>
    </source>
</evidence>
<evidence type="ECO:0000256" key="2">
    <source>
        <dbReference type="ARBA" id="ARBA00022692"/>
    </source>
</evidence>
<feature type="transmembrane region" description="Helical" evidence="5">
    <location>
        <begin position="245"/>
        <end position="263"/>
    </location>
</feature>
<evidence type="ECO:0000313" key="7">
    <source>
        <dbReference type="Proteomes" id="UP000251889"/>
    </source>
</evidence>
<keyword evidence="7" id="KW-1185">Reference proteome</keyword>
<evidence type="ECO:0000313" key="6">
    <source>
        <dbReference type="EMBL" id="RAW02754.1"/>
    </source>
</evidence>
<keyword evidence="2 5" id="KW-0812">Transmembrane</keyword>
<feature type="transmembrane region" description="Helical" evidence="5">
    <location>
        <begin position="185"/>
        <end position="202"/>
    </location>
</feature>
<organism evidence="6 7">
    <name type="scientific">Pseudochryseolinea flava</name>
    <dbReference type="NCBI Taxonomy" id="2059302"/>
    <lineage>
        <taxon>Bacteria</taxon>
        <taxon>Pseudomonadati</taxon>
        <taxon>Bacteroidota</taxon>
        <taxon>Cytophagia</taxon>
        <taxon>Cytophagales</taxon>
        <taxon>Fulvivirgaceae</taxon>
        <taxon>Pseudochryseolinea</taxon>
    </lineage>
</organism>
<dbReference type="GO" id="GO:0005385">
    <property type="term" value="F:zinc ion transmembrane transporter activity"/>
    <property type="evidence" value="ECO:0007669"/>
    <property type="project" value="TreeGrafter"/>
</dbReference>
<evidence type="ECO:0000256" key="1">
    <source>
        <dbReference type="ARBA" id="ARBA00004141"/>
    </source>
</evidence>
<protein>
    <submittedName>
        <fullName evidence="6">Zinc permease</fullName>
    </submittedName>
</protein>
<keyword evidence="4 5" id="KW-0472">Membrane</keyword>
<feature type="transmembrane region" description="Helical" evidence="5">
    <location>
        <begin position="6"/>
        <end position="23"/>
    </location>
</feature>
<name>A0A364Y6N1_9BACT</name>
<keyword evidence="3 5" id="KW-1133">Transmembrane helix</keyword>
<dbReference type="Pfam" id="PF02535">
    <property type="entry name" value="Zip"/>
    <property type="match status" value="1"/>
</dbReference>
<evidence type="ECO:0000256" key="5">
    <source>
        <dbReference type="SAM" id="Phobius"/>
    </source>
</evidence>
<comment type="subcellular location">
    <subcellularLocation>
        <location evidence="1">Membrane</location>
        <topology evidence="1">Multi-pass membrane protein</topology>
    </subcellularLocation>
</comment>
<feature type="transmembrane region" description="Helical" evidence="5">
    <location>
        <begin position="150"/>
        <end position="173"/>
    </location>
</feature>
<feature type="transmembrane region" description="Helical" evidence="5">
    <location>
        <begin position="214"/>
        <end position="233"/>
    </location>
</feature>
<dbReference type="GO" id="GO:0016020">
    <property type="term" value="C:membrane"/>
    <property type="evidence" value="ECO:0007669"/>
    <property type="project" value="UniProtKB-SubCell"/>
</dbReference>
<dbReference type="InterPro" id="IPR003689">
    <property type="entry name" value="ZIP"/>
</dbReference>
<dbReference type="PANTHER" id="PTHR11040:SF44">
    <property type="entry name" value="PROTEIN ZNTC-RELATED"/>
    <property type="match status" value="1"/>
</dbReference>
<comment type="caution">
    <text evidence="6">The sequence shown here is derived from an EMBL/GenBank/DDBJ whole genome shotgun (WGS) entry which is preliminary data.</text>
</comment>
<feature type="transmembrane region" description="Helical" evidence="5">
    <location>
        <begin position="30"/>
        <end position="50"/>
    </location>
</feature>
<sequence length="264" mass="28917">MLIKLAVLFLTPLLSGLSIFFVPKGKNSSFKLLLVFAGAYLFGITIIHILPELYRQSGSYEWIGLFVLGGFFLQQLLEYFTSGIEHGHLHSHGHDHSHNHDHHHHHHFDQTQQSVSAIVLLIALCVHAFLEGGMLAQPQMTFGGTHNDQNAILLGIALHRAPAAFALMTVLAFQLKSRKKALPHLLVFSIAAPAGLLLSTYLANEEILTASGMIALNALVSGNFLHISTTIVFESSPEHRFNAKKMAVAVVGALLAVVVEQMMH</sequence>
<dbReference type="EMBL" id="QMFY01000001">
    <property type="protein sequence ID" value="RAW02754.1"/>
    <property type="molecule type" value="Genomic_DNA"/>
</dbReference>
<dbReference type="RefSeq" id="WP_112744970.1">
    <property type="nucleotide sequence ID" value="NZ_QMFY01000001.1"/>
</dbReference>
<dbReference type="PANTHER" id="PTHR11040">
    <property type="entry name" value="ZINC/IRON TRANSPORTER"/>
    <property type="match status" value="1"/>
</dbReference>
<dbReference type="AlphaFoldDB" id="A0A364Y6N1"/>
<reference evidence="6 7" key="1">
    <citation type="submission" date="2018-06" db="EMBL/GenBank/DDBJ databases">
        <title>Chryseolinea flavus sp. nov., a member of the phylum Bacteroidetes isolated from soil.</title>
        <authorList>
            <person name="Li Y."/>
            <person name="Wang J."/>
        </authorList>
    </citation>
    <scope>NUCLEOTIDE SEQUENCE [LARGE SCALE GENOMIC DNA]</scope>
    <source>
        <strain evidence="6 7">SDU1-6</strain>
    </source>
</reference>